<feature type="binding site" evidence="16">
    <location>
        <position position="269"/>
    </location>
    <ligand>
        <name>acetyl-CoA</name>
        <dbReference type="ChEBI" id="CHEBI:57288"/>
    </ligand>
</feature>
<dbReference type="RefSeq" id="XP_007372465.1">
    <property type="nucleotide sequence ID" value="XM_007372403.1"/>
</dbReference>
<name>G3AFR4_SPAPN</name>
<evidence type="ECO:0000256" key="9">
    <source>
        <dbReference type="ARBA" id="ARBA00022853"/>
    </source>
</evidence>
<dbReference type="PANTHER" id="PTHR12046">
    <property type="entry name" value="HISTONE ACETYLTRANSFERASE TYPE B CATALYTIC SUBUNIT"/>
    <property type="match status" value="1"/>
</dbReference>
<dbReference type="SUPFAM" id="SSF55729">
    <property type="entry name" value="Acyl-CoA N-acyltransferases (Nat)"/>
    <property type="match status" value="1"/>
</dbReference>
<keyword evidence="8" id="KW-0227">DNA damage</keyword>
<dbReference type="PIRSF" id="PIRSF038084">
    <property type="entry name" value="HAT-B_cat"/>
    <property type="match status" value="1"/>
</dbReference>
<dbReference type="InParanoid" id="G3AFR4"/>
<dbReference type="EC" id="2.3.1.48" evidence="4 14"/>
<feature type="region of interest" description="Interaction with histone H4 N-terminus" evidence="16">
    <location>
        <begin position="197"/>
        <end position="199"/>
    </location>
</feature>
<comment type="similarity">
    <text evidence="3 14">Belongs to the HAT1 family.</text>
</comment>
<dbReference type="InterPro" id="IPR013523">
    <property type="entry name" value="Hist_AcTrfase_HAT1_C"/>
</dbReference>
<organism evidence="21">
    <name type="scientific">Spathaspora passalidarum (strain NRRL Y-27907 / 11-Y1)</name>
    <dbReference type="NCBI Taxonomy" id="619300"/>
    <lineage>
        <taxon>Eukaryota</taxon>
        <taxon>Fungi</taxon>
        <taxon>Dikarya</taxon>
        <taxon>Ascomycota</taxon>
        <taxon>Saccharomycotina</taxon>
        <taxon>Pichiomycetes</taxon>
        <taxon>Debaryomycetaceae</taxon>
        <taxon>Spathaspora</taxon>
    </lineage>
</organism>
<dbReference type="OMA" id="WTCDAND"/>
<dbReference type="KEGG" id="spaa:SPAPADRAFT_58187"/>
<dbReference type="CDD" id="cd04301">
    <property type="entry name" value="NAT_SF"/>
    <property type="match status" value="1"/>
</dbReference>
<dbReference type="InterPro" id="IPR017380">
    <property type="entry name" value="Hist_AcTrfase_B-typ_cat-su"/>
</dbReference>
<evidence type="ECO:0000256" key="16">
    <source>
        <dbReference type="PIRSR" id="PIRSR038084-2"/>
    </source>
</evidence>
<evidence type="ECO:0000313" key="21">
    <source>
        <dbReference type="Proteomes" id="UP000000709"/>
    </source>
</evidence>
<evidence type="ECO:0000256" key="17">
    <source>
        <dbReference type="PIRSR" id="PIRSR038084-3"/>
    </source>
</evidence>
<keyword evidence="21" id="KW-1185">Reference proteome</keyword>
<evidence type="ECO:0000256" key="13">
    <source>
        <dbReference type="ARBA" id="ARBA00048017"/>
    </source>
</evidence>
<evidence type="ECO:0000256" key="4">
    <source>
        <dbReference type="ARBA" id="ARBA00013184"/>
    </source>
</evidence>
<dbReference type="EMBL" id="GL996499">
    <property type="protein sequence ID" value="EGW35053.1"/>
    <property type="molecule type" value="Genomic_DNA"/>
</dbReference>
<evidence type="ECO:0000256" key="1">
    <source>
        <dbReference type="ARBA" id="ARBA00004123"/>
    </source>
</evidence>
<dbReference type="Gene3D" id="3.90.360.10">
    <property type="entry name" value="Histone acetyl transferase 1 (HAT1), N-terminal domain"/>
    <property type="match status" value="1"/>
</dbReference>
<dbReference type="GO" id="GO:0005634">
    <property type="term" value="C:nucleus"/>
    <property type="evidence" value="ECO:0007669"/>
    <property type="project" value="UniProtKB-SubCell"/>
</dbReference>
<gene>
    <name evidence="20" type="ORF">SPAPADRAFT_58187</name>
</gene>
<dbReference type="Pfam" id="PF00583">
    <property type="entry name" value="Acetyltransf_1"/>
    <property type="match status" value="1"/>
</dbReference>
<sequence length="398" mass="45906">MSTSISAASLQPEQWTTSANEAVKLFVTDATGAINFSPTFTYPIFGDAETIYGYKDLVIFLCFDHFTFKPFFNVKYSAKLDDPDIVDLEQVLRKFLPESAIYKDESKWADSIQEEKEAGYTIPGELIDSFEKDDSAYEIYKINVKDASGLELHKRLQILVLLFIEAGSYIDTSDELWDLYVLYNKDSSSIVGFATAYNYWKYPGSVKFDDNKREIRKKISQFIILPIYQGKGLGGALYSHLFDVWHKDEEVVEVVVEDPNESFDDMRDRADLSRLNKVLEFSKVTPKVESSWVEETRKSLKLEKRQFSRLLELILLYKLKHSNEVTKKDVRLFIKKRLYNKNKEGLSALDENTKKDKLQTAYEALEDDYYRILGDLRLSIKRAGDNQNNGNSKKAKVA</sequence>
<dbReference type="GO" id="GO:0000781">
    <property type="term" value="C:chromosome, telomeric region"/>
    <property type="evidence" value="ECO:0007669"/>
    <property type="project" value="GOC"/>
</dbReference>
<dbReference type="AlphaFoldDB" id="G3AFR4"/>
<feature type="domain" description="N-acetyltransferase" evidence="18">
    <location>
        <begin position="180"/>
        <end position="260"/>
    </location>
</feature>
<comment type="subcellular location">
    <subcellularLocation>
        <location evidence="2 14">Cytoplasm</location>
    </subcellularLocation>
    <subcellularLocation>
        <location evidence="1 14">Nucleus</location>
    </subcellularLocation>
</comment>
<dbReference type="GO" id="GO:0042393">
    <property type="term" value="F:histone binding"/>
    <property type="evidence" value="ECO:0007669"/>
    <property type="project" value="InterPro"/>
</dbReference>
<evidence type="ECO:0000256" key="3">
    <source>
        <dbReference type="ARBA" id="ARBA00010543"/>
    </source>
</evidence>
<dbReference type="Pfam" id="PF21184">
    <property type="entry name" value="HAT1_C_fung"/>
    <property type="match status" value="1"/>
</dbReference>
<evidence type="ECO:0000259" key="19">
    <source>
        <dbReference type="Pfam" id="PF10394"/>
    </source>
</evidence>
<evidence type="ECO:0000256" key="5">
    <source>
        <dbReference type="ARBA" id="ARBA00021268"/>
    </source>
</evidence>
<feature type="active site" description="Proton donor/acceptor" evidence="15">
    <location>
        <position position="257"/>
    </location>
</feature>
<evidence type="ECO:0000256" key="2">
    <source>
        <dbReference type="ARBA" id="ARBA00004496"/>
    </source>
</evidence>
<dbReference type="GO" id="GO:0005737">
    <property type="term" value="C:cytoplasm"/>
    <property type="evidence" value="ECO:0007669"/>
    <property type="project" value="UniProtKB-SubCell"/>
</dbReference>
<keyword evidence="7 14" id="KW-0808">Transferase</keyword>
<dbReference type="GO" id="GO:0031509">
    <property type="term" value="P:subtelomeric heterochromatin formation"/>
    <property type="evidence" value="ECO:0007669"/>
    <property type="project" value="EnsemblFungi"/>
</dbReference>
<evidence type="ECO:0000256" key="15">
    <source>
        <dbReference type="PIRSR" id="PIRSR038084-1"/>
    </source>
</evidence>
<evidence type="ECO:0000256" key="11">
    <source>
        <dbReference type="ARBA" id="ARBA00023242"/>
    </source>
</evidence>
<keyword evidence="11 14" id="KW-0539">Nucleus</keyword>
<dbReference type="InterPro" id="IPR037113">
    <property type="entry name" value="Hat1_N_sf"/>
</dbReference>
<keyword evidence="6 14" id="KW-0963">Cytoplasm</keyword>
<dbReference type="Gene3D" id="1.10.10.390">
    <property type="match status" value="1"/>
</dbReference>
<dbReference type="HOGENOM" id="CLU_036024_2_1_1"/>
<dbReference type="InterPro" id="IPR019467">
    <property type="entry name" value="Hat1_N"/>
</dbReference>
<dbReference type="InterPro" id="IPR016181">
    <property type="entry name" value="Acyl_CoA_acyltransferase"/>
</dbReference>
<comment type="function">
    <text evidence="14">Catalytic component of the histone acetylase B (HAT-B) complex. Has intrinsic substrate specificity that modifies lysine in recognition sequence GXGKXG. Involved in DNA double-strand break repair.</text>
</comment>
<dbReference type="GeneID" id="18872362"/>
<dbReference type="Pfam" id="PF10394">
    <property type="entry name" value="Hat1_N"/>
    <property type="match status" value="1"/>
</dbReference>
<protein>
    <recommendedName>
        <fullName evidence="5 14">Histone acetyltransferase type B catalytic subunit</fullName>
        <ecNumber evidence="4 14">2.3.1.48</ecNumber>
    </recommendedName>
</protein>
<accession>G3AFR4</accession>
<comment type="subunit">
    <text evidence="14">Component of the HAT-B complex composed of at least HAT1 and HAT2. The HAT-B complex binds to histone H4 tail.</text>
</comment>
<dbReference type="GO" id="GO:0003682">
    <property type="term" value="F:chromatin binding"/>
    <property type="evidence" value="ECO:0007669"/>
    <property type="project" value="EnsemblFungi"/>
</dbReference>
<comment type="catalytic activity">
    <reaction evidence="13 14">
        <text>L-lysyl-[protein] + acetyl-CoA = N(6)-acetyl-L-lysyl-[protein] + CoA + H(+)</text>
        <dbReference type="Rhea" id="RHEA:45948"/>
        <dbReference type="Rhea" id="RHEA-COMP:9752"/>
        <dbReference type="Rhea" id="RHEA-COMP:10731"/>
        <dbReference type="ChEBI" id="CHEBI:15378"/>
        <dbReference type="ChEBI" id="CHEBI:29969"/>
        <dbReference type="ChEBI" id="CHEBI:57287"/>
        <dbReference type="ChEBI" id="CHEBI:57288"/>
        <dbReference type="ChEBI" id="CHEBI:61930"/>
        <dbReference type="EC" id="2.3.1.48"/>
    </reaction>
</comment>
<dbReference type="GO" id="GO:0043997">
    <property type="term" value="F:histone H4K12 acetyltransferase activity"/>
    <property type="evidence" value="ECO:0007669"/>
    <property type="project" value="EnsemblFungi"/>
</dbReference>
<dbReference type="GO" id="GO:0000123">
    <property type="term" value="C:histone acetyltransferase complex"/>
    <property type="evidence" value="ECO:0007669"/>
    <property type="project" value="EnsemblFungi"/>
</dbReference>
<feature type="site" description="Interaction with histone H4 N-terminus" evidence="17">
    <location>
        <position position="177"/>
    </location>
</feature>
<keyword evidence="9" id="KW-0156">Chromatin regulator</keyword>
<evidence type="ECO:0000259" key="18">
    <source>
        <dbReference type="Pfam" id="PF00583"/>
    </source>
</evidence>
<evidence type="ECO:0000256" key="7">
    <source>
        <dbReference type="ARBA" id="ARBA00022679"/>
    </source>
</evidence>
<dbReference type="FunCoup" id="G3AFR4">
    <property type="interactions" value="1162"/>
</dbReference>
<evidence type="ECO:0000256" key="10">
    <source>
        <dbReference type="ARBA" id="ARBA00023204"/>
    </source>
</evidence>
<feature type="region of interest" description="Interaction with histone H4 N-terminus" evidence="16">
    <location>
        <begin position="47"/>
        <end position="49"/>
    </location>
</feature>
<dbReference type="GO" id="GO:0043995">
    <property type="term" value="F:histone H4K5 acetyltransferase activity"/>
    <property type="evidence" value="ECO:0007669"/>
    <property type="project" value="EnsemblFungi"/>
</dbReference>
<reference evidence="20 21" key="1">
    <citation type="journal article" date="2011" name="Proc. Natl. Acad. Sci. U.S.A.">
        <title>Comparative genomics of xylose-fermenting fungi for enhanced biofuel production.</title>
        <authorList>
            <person name="Wohlbach D.J."/>
            <person name="Kuo A."/>
            <person name="Sato T.K."/>
            <person name="Potts K.M."/>
            <person name="Salamov A.A."/>
            <person name="LaButti K.M."/>
            <person name="Sun H."/>
            <person name="Clum A."/>
            <person name="Pangilinan J.L."/>
            <person name="Lindquist E.A."/>
            <person name="Lucas S."/>
            <person name="Lapidus A."/>
            <person name="Jin M."/>
            <person name="Gunawan C."/>
            <person name="Balan V."/>
            <person name="Dale B.E."/>
            <person name="Jeffries T.W."/>
            <person name="Zinkel R."/>
            <person name="Barry K.W."/>
            <person name="Grigoriev I.V."/>
            <person name="Gasch A.P."/>
        </authorList>
    </citation>
    <scope>NUCLEOTIDE SEQUENCE [LARGE SCALE GENOMIC DNA]</scope>
    <source>
        <strain evidence="21">NRRL Y-27907 / 11-Y1</strain>
    </source>
</reference>
<feature type="binding site" evidence="16">
    <location>
        <begin position="222"/>
        <end position="224"/>
    </location>
    <ligand>
        <name>acetyl-CoA</name>
        <dbReference type="ChEBI" id="CHEBI:57288"/>
    </ligand>
</feature>
<evidence type="ECO:0000313" key="20">
    <source>
        <dbReference type="EMBL" id="EGW35053.1"/>
    </source>
</evidence>
<keyword evidence="10" id="KW-0234">DNA repair</keyword>
<evidence type="ECO:0000256" key="6">
    <source>
        <dbReference type="ARBA" id="ARBA00022490"/>
    </source>
</evidence>
<evidence type="ECO:0000256" key="12">
    <source>
        <dbReference type="ARBA" id="ARBA00023315"/>
    </source>
</evidence>
<dbReference type="InterPro" id="IPR000182">
    <property type="entry name" value="GNAT_dom"/>
</dbReference>
<dbReference type="OrthoDB" id="10253098at2759"/>
<dbReference type="STRING" id="619300.G3AFR4"/>
<evidence type="ECO:0000256" key="8">
    <source>
        <dbReference type="ARBA" id="ARBA00022763"/>
    </source>
</evidence>
<evidence type="ECO:0000256" key="14">
    <source>
        <dbReference type="PIRNR" id="PIRNR038084"/>
    </source>
</evidence>
<feature type="domain" description="Histone acetyl transferase HAT1 N-terminal" evidence="19">
    <location>
        <begin position="15"/>
        <end position="165"/>
    </location>
</feature>
<dbReference type="FunFam" id="3.40.630.30:FF:000114">
    <property type="entry name" value="Histone acetyltransferase type B catalytic subunit"/>
    <property type="match status" value="1"/>
</dbReference>
<feature type="binding site" evidence="16">
    <location>
        <position position="260"/>
    </location>
    <ligand>
        <name>acetyl-CoA</name>
        <dbReference type="ChEBI" id="CHEBI:57288"/>
    </ligand>
</feature>
<dbReference type="GO" id="GO:0006302">
    <property type="term" value="P:double-strand break repair"/>
    <property type="evidence" value="ECO:0007669"/>
    <property type="project" value="EnsemblFungi"/>
</dbReference>
<proteinExistence type="inferred from homology"/>
<dbReference type="GO" id="GO:0043996">
    <property type="term" value="F:histone H4K8 acetyltransferase activity"/>
    <property type="evidence" value="ECO:0007669"/>
    <property type="project" value="EnsemblFungi"/>
</dbReference>
<keyword evidence="12 14" id="KW-0012">Acyltransferase</keyword>
<dbReference type="Proteomes" id="UP000000709">
    <property type="component" value="Unassembled WGS sequence"/>
</dbReference>
<dbReference type="Gene3D" id="3.40.630.30">
    <property type="match status" value="1"/>
</dbReference>
<dbReference type="eggNOG" id="KOG2696">
    <property type="taxonomic scope" value="Eukaryota"/>
</dbReference>